<evidence type="ECO:0000256" key="6">
    <source>
        <dbReference type="PROSITE-ProRule" id="PRU10007"/>
    </source>
</evidence>
<keyword evidence="10" id="KW-1185">Reference proteome</keyword>
<dbReference type="Proteomes" id="UP000215405">
    <property type="component" value="Unassembled WGS sequence"/>
</dbReference>
<dbReference type="InterPro" id="IPR029510">
    <property type="entry name" value="Ald_DH_CS_GLU"/>
</dbReference>
<dbReference type="AlphaFoldDB" id="A0A231V1P7"/>
<evidence type="ECO:0000256" key="2">
    <source>
        <dbReference type="ARBA" id="ARBA00023002"/>
    </source>
</evidence>
<dbReference type="RefSeq" id="WP_094076086.1">
    <property type="nucleotide sequence ID" value="NZ_KZ851842.1"/>
</dbReference>
<dbReference type="OrthoDB" id="8175464at2"/>
<evidence type="ECO:0000259" key="8">
    <source>
        <dbReference type="Pfam" id="PF00171"/>
    </source>
</evidence>
<dbReference type="EMBL" id="NBYO01000001">
    <property type="protein sequence ID" value="OXT02125.1"/>
    <property type="molecule type" value="Genomic_DNA"/>
</dbReference>
<accession>A0A231V1P7</accession>
<evidence type="ECO:0000256" key="4">
    <source>
        <dbReference type="PIRNR" id="PIRNR036492"/>
    </source>
</evidence>
<comment type="caution">
    <text evidence="9">The sequence shown here is derived from an EMBL/GenBank/DDBJ whole genome shotgun (WGS) entry which is preliminary data.</text>
</comment>
<dbReference type="InterPro" id="IPR015590">
    <property type="entry name" value="Aldehyde_DH_dom"/>
</dbReference>
<feature type="active site" evidence="5">
    <location>
        <position position="290"/>
    </location>
</feature>
<dbReference type="PROSITE" id="PS00070">
    <property type="entry name" value="ALDEHYDE_DEHYDR_CYS"/>
    <property type="match status" value="1"/>
</dbReference>
<dbReference type="InterPro" id="IPR016161">
    <property type="entry name" value="Ald_DH/histidinol_DH"/>
</dbReference>
<organism evidence="9 10">
    <name type="scientific">Notoacmeibacter marinus</name>
    <dbReference type="NCBI Taxonomy" id="1876515"/>
    <lineage>
        <taxon>Bacteria</taxon>
        <taxon>Pseudomonadati</taxon>
        <taxon>Pseudomonadota</taxon>
        <taxon>Alphaproteobacteria</taxon>
        <taxon>Hyphomicrobiales</taxon>
        <taxon>Notoacmeibacteraceae</taxon>
        <taxon>Notoacmeibacter</taxon>
    </lineage>
</organism>
<evidence type="ECO:0000256" key="1">
    <source>
        <dbReference type="ARBA" id="ARBA00009986"/>
    </source>
</evidence>
<dbReference type="GO" id="GO:0006081">
    <property type="term" value="P:aldehyde metabolic process"/>
    <property type="evidence" value="ECO:0007669"/>
    <property type="project" value="InterPro"/>
</dbReference>
<comment type="similarity">
    <text evidence="1 4 7">Belongs to the aldehyde dehydrogenase family.</text>
</comment>
<dbReference type="InterPro" id="IPR016162">
    <property type="entry name" value="Ald_DH_N"/>
</dbReference>
<dbReference type="SUPFAM" id="SSF53720">
    <property type="entry name" value="ALDH-like"/>
    <property type="match status" value="1"/>
</dbReference>
<evidence type="ECO:0000313" key="9">
    <source>
        <dbReference type="EMBL" id="OXT02125.1"/>
    </source>
</evidence>
<evidence type="ECO:0000256" key="7">
    <source>
        <dbReference type="RuleBase" id="RU003345"/>
    </source>
</evidence>
<feature type="domain" description="Aldehyde dehydrogenase" evidence="8">
    <location>
        <begin position="20"/>
        <end position="480"/>
    </location>
</feature>
<reference evidence="10" key="1">
    <citation type="journal article" date="2017" name="Int. J. Syst. Evol. Microbiol.">
        <title>Notoacmeibacter marinus gen. nov., sp. nov., isolated from the gut of a limpet and proposal of Notoacmeibacteraceae fam. nov. in the order Rhizobiales of the class Alphaproteobacteria.</title>
        <authorList>
            <person name="Huang Z."/>
            <person name="Guo F."/>
            <person name="Lai Q."/>
        </authorList>
    </citation>
    <scope>NUCLEOTIDE SEQUENCE [LARGE SCALE GENOMIC DNA]</scope>
    <source>
        <strain evidence="10">XMTR2A4</strain>
    </source>
</reference>
<dbReference type="InterPro" id="IPR012394">
    <property type="entry name" value="Aldehyde_DH_NAD(P)"/>
</dbReference>
<dbReference type="Gene3D" id="3.40.605.10">
    <property type="entry name" value="Aldehyde Dehydrogenase, Chain A, domain 1"/>
    <property type="match status" value="1"/>
</dbReference>
<name>A0A231V1P7_9HYPH</name>
<dbReference type="Gene3D" id="3.40.309.10">
    <property type="entry name" value="Aldehyde Dehydrogenase, Chain A, domain 2"/>
    <property type="match status" value="1"/>
</dbReference>
<dbReference type="PANTHER" id="PTHR11699">
    <property type="entry name" value="ALDEHYDE DEHYDROGENASE-RELATED"/>
    <property type="match status" value="1"/>
</dbReference>
<protein>
    <recommendedName>
        <fullName evidence="4">Aldehyde dehydrogenase</fullName>
    </recommendedName>
</protein>
<dbReference type="InterPro" id="IPR016163">
    <property type="entry name" value="Ald_DH_C"/>
</dbReference>
<dbReference type="Pfam" id="PF00171">
    <property type="entry name" value="Aldedh"/>
    <property type="match status" value="1"/>
</dbReference>
<dbReference type="PROSITE" id="PS00687">
    <property type="entry name" value="ALDEHYDE_DEHYDR_GLU"/>
    <property type="match status" value="1"/>
</dbReference>
<dbReference type="PIRSF" id="PIRSF036492">
    <property type="entry name" value="ALDH"/>
    <property type="match status" value="1"/>
</dbReference>
<dbReference type="CDD" id="cd07114">
    <property type="entry name" value="ALDH_DhaS"/>
    <property type="match status" value="1"/>
</dbReference>
<dbReference type="FunFam" id="3.40.309.10:FF:000012">
    <property type="entry name" value="Betaine aldehyde dehydrogenase"/>
    <property type="match status" value="1"/>
</dbReference>
<evidence type="ECO:0000256" key="5">
    <source>
        <dbReference type="PIRSR" id="PIRSR036492-1"/>
    </source>
</evidence>
<sequence>MLDTIATRGDAYGLYIGGEWVPSQGNALLDSVNPYTGEVWAKVADATEAEVDRAVKAARAAFDGEWGSMSARDRGRLLQKLADLITENAAWLAEVESTDNGKLLKEMGAQASYLSEWFRYFGGAADKLSGEVLPSERPNFMIYTRYEPVGVVGAVTPWNSPILLLGFKLAPALAAGCTFVVKPSEHTPVSTLEFAKLFDRAGFPKGVFNVVTGGPAAGAALTAHPGIDKAAFTGSDTTGRKVLHAAAENFTRVSLELGGKSPNIVFEDADLEAAANGVIAGIFGATGQTCMAGSRLLVHAAVRDALIERVAARARTIVMGDPMDAATEMGPMATKPQFEKVLGILNRAREAGATFAWGGRASPDHDGYFIEPTIVVDVDPDMEVVRDEIFGPVLSVLTFETEDEAVRLGNDTRFGLAAGVWTRSGQRGHRVAHRLRAGTVWINAYRVVAPNVPFGGFGHSGMGRENGFDAMKQYTETKSVWVELTGATRDPFSIG</sequence>
<dbReference type="FunFam" id="3.40.605.10:FF:000007">
    <property type="entry name" value="NAD/NADP-dependent betaine aldehyde dehydrogenase"/>
    <property type="match status" value="1"/>
</dbReference>
<gene>
    <name evidence="9" type="ORF">B7H23_04165</name>
</gene>
<feature type="active site" evidence="5 6">
    <location>
        <position position="256"/>
    </location>
</feature>
<proteinExistence type="inferred from homology"/>
<dbReference type="InterPro" id="IPR016160">
    <property type="entry name" value="Ald_DH_CS_CYS"/>
</dbReference>
<evidence type="ECO:0000256" key="3">
    <source>
        <dbReference type="ARBA" id="ARBA00023097"/>
    </source>
</evidence>
<keyword evidence="3" id="KW-0558">Oxidation</keyword>
<evidence type="ECO:0000313" key="10">
    <source>
        <dbReference type="Proteomes" id="UP000215405"/>
    </source>
</evidence>
<keyword evidence="2 4" id="KW-0560">Oxidoreductase</keyword>
<dbReference type="GO" id="GO:0016620">
    <property type="term" value="F:oxidoreductase activity, acting on the aldehyde or oxo group of donors, NAD or NADP as acceptor"/>
    <property type="evidence" value="ECO:0007669"/>
    <property type="project" value="InterPro"/>
</dbReference>